<dbReference type="RefSeq" id="WP_344831896.1">
    <property type="nucleotide sequence ID" value="NZ_BAAAUV010000012.1"/>
</dbReference>
<dbReference type="InterPro" id="IPR011990">
    <property type="entry name" value="TPR-like_helical_dom_sf"/>
</dbReference>
<dbReference type="Proteomes" id="UP001501237">
    <property type="component" value="Unassembled WGS sequence"/>
</dbReference>
<proteinExistence type="predicted"/>
<comment type="caution">
    <text evidence="2">The sequence shown here is derived from an EMBL/GenBank/DDBJ whole genome shotgun (WGS) entry which is preliminary data.</text>
</comment>
<dbReference type="Gene3D" id="1.10.260.40">
    <property type="entry name" value="lambda repressor-like DNA-binding domains"/>
    <property type="match status" value="1"/>
</dbReference>
<evidence type="ECO:0000313" key="3">
    <source>
        <dbReference type="Proteomes" id="UP001501237"/>
    </source>
</evidence>
<organism evidence="2 3">
    <name type="scientific">Actinocorallia longicatena</name>
    <dbReference type="NCBI Taxonomy" id="111803"/>
    <lineage>
        <taxon>Bacteria</taxon>
        <taxon>Bacillati</taxon>
        <taxon>Actinomycetota</taxon>
        <taxon>Actinomycetes</taxon>
        <taxon>Streptosporangiales</taxon>
        <taxon>Thermomonosporaceae</taxon>
        <taxon>Actinocorallia</taxon>
    </lineage>
</organism>
<accession>A0ABP6QE80</accession>
<dbReference type="InterPro" id="IPR027417">
    <property type="entry name" value="P-loop_NTPase"/>
</dbReference>
<dbReference type="CDD" id="cd00093">
    <property type="entry name" value="HTH_XRE"/>
    <property type="match status" value="1"/>
</dbReference>
<reference evidence="3" key="1">
    <citation type="journal article" date="2019" name="Int. J. Syst. Evol. Microbiol.">
        <title>The Global Catalogue of Microorganisms (GCM) 10K type strain sequencing project: providing services to taxonomists for standard genome sequencing and annotation.</title>
        <authorList>
            <consortium name="The Broad Institute Genomics Platform"/>
            <consortium name="The Broad Institute Genome Sequencing Center for Infectious Disease"/>
            <person name="Wu L."/>
            <person name="Ma J."/>
        </authorList>
    </citation>
    <scope>NUCLEOTIDE SEQUENCE [LARGE SCALE GENOMIC DNA]</scope>
    <source>
        <strain evidence="3">JCM 9377</strain>
    </source>
</reference>
<dbReference type="SUPFAM" id="SSF52540">
    <property type="entry name" value="P-loop containing nucleoside triphosphate hydrolases"/>
    <property type="match status" value="1"/>
</dbReference>
<keyword evidence="3" id="KW-1185">Reference proteome</keyword>
<dbReference type="Pfam" id="PF13560">
    <property type="entry name" value="HTH_31"/>
    <property type="match status" value="1"/>
</dbReference>
<dbReference type="SUPFAM" id="SSF47413">
    <property type="entry name" value="lambda repressor-like DNA-binding domains"/>
    <property type="match status" value="1"/>
</dbReference>
<dbReference type="PANTHER" id="PTHR47691:SF3">
    <property type="entry name" value="HTH-TYPE TRANSCRIPTIONAL REGULATOR RV0890C-RELATED"/>
    <property type="match status" value="1"/>
</dbReference>
<sequence>MTSADLGAFAAHLRRLRQAAALSQEELAERAGLTAKAIGALERGERRRPYPNTVRALAEALGLDEQDRGVLASAAQGRPVPAPPPGRLSLPLPPTPILGRDRELAEVVALLRSGPARLVTLTGPGGVGKTRLAWEVAAALRGDGGAEPVAVELASVPSADLVPQTVARAIGLRAVTGDLADAVAAFLGDREQVLVLDNLEHLLEIAPDVAGLLGRCPGLVILATSRAALRIRAEQEYPLAPLGLPQGEEVNAITWSAAAQLFADRARAVAPDFVIDQRNAPAVAAICRQLDGLPLALELAASHVRYLPPAQLLTRLDAALGSARLRDLPARQRTMGATLDWSYQLLTGAEQTLLRALSVLRGGFDLDAVEAITSAPVLSALDGLVEQSLVSPADPVGLGSPARFRLLEPVRLYAAALVDADEAADLSERRTRHYVAICRDARAGLRGPGQGTWLDRLEGAHANLRATLRALIGSGDLSAAARLGGDTWLYWALRGHAGEGLLWWEQVLDLAGAEGLDRHGRASARVALAGLRLATGDIGAVRALAETAVAEARETTDRDLLADALILWCMGSVFAGDLPEAAARIGELRSLAHATGDPWAVAHARIVEAQLLLLQGDLGASGAALDAAPTATGPFTLATILNMRATLALQLDDAPAALRHLTDAVRLAADVGTTWPLVYSLSALAGVAARHGDPELAVSLFASAAATAETTLLKVSFRPDADAADAQLDALRRRLPEERFHRAWQRGAALRVDELLELIPRISARP</sequence>
<dbReference type="PROSITE" id="PS50943">
    <property type="entry name" value="HTH_CROC1"/>
    <property type="match status" value="1"/>
</dbReference>
<name>A0ABP6QE80_9ACTN</name>
<evidence type="ECO:0000259" key="1">
    <source>
        <dbReference type="PROSITE" id="PS50943"/>
    </source>
</evidence>
<evidence type="ECO:0000313" key="2">
    <source>
        <dbReference type="EMBL" id="GAA3221572.1"/>
    </source>
</evidence>
<dbReference type="SUPFAM" id="SSF48452">
    <property type="entry name" value="TPR-like"/>
    <property type="match status" value="1"/>
</dbReference>
<dbReference type="Gene3D" id="3.40.50.300">
    <property type="entry name" value="P-loop containing nucleotide triphosphate hydrolases"/>
    <property type="match status" value="1"/>
</dbReference>
<dbReference type="InterPro" id="IPR058852">
    <property type="entry name" value="HTH_77"/>
</dbReference>
<dbReference type="PANTHER" id="PTHR47691">
    <property type="entry name" value="REGULATOR-RELATED"/>
    <property type="match status" value="1"/>
</dbReference>
<dbReference type="SMART" id="SM00530">
    <property type="entry name" value="HTH_XRE"/>
    <property type="match status" value="1"/>
</dbReference>
<dbReference type="EMBL" id="BAAAUV010000012">
    <property type="protein sequence ID" value="GAA3221572.1"/>
    <property type="molecule type" value="Genomic_DNA"/>
</dbReference>
<gene>
    <name evidence="2" type="ORF">GCM10010468_46770</name>
</gene>
<dbReference type="InterPro" id="IPR001387">
    <property type="entry name" value="Cro/C1-type_HTH"/>
</dbReference>
<feature type="domain" description="HTH cro/C1-type" evidence="1">
    <location>
        <begin position="13"/>
        <end position="68"/>
    </location>
</feature>
<dbReference type="InterPro" id="IPR010982">
    <property type="entry name" value="Lambda_DNA-bd_dom_sf"/>
</dbReference>
<protein>
    <recommendedName>
        <fullName evidence="1">HTH cro/C1-type domain-containing protein</fullName>
    </recommendedName>
</protein>
<dbReference type="PRINTS" id="PR00364">
    <property type="entry name" value="DISEASERSIST"/>
</dbReference>
<dbReference type="Pfam" id="PF25872">
    <property type="entry name" value="HTH_77"/>
    <property type="match status" value="1"/>
</dbReference>